<keyword evidence="2" id="KW-1185">Reference proteome</keyword>
<dbReference type="PANTHER" id="PTHR35802:SF1">
    <property type="entry name" value="PROTEASE SYNTHASE AND SPORULATION PROTEIN PAI 2"/>
    <property type="match status" value="1"/>
</dbReference>
<dbReference type="PIRSF" id="PIRSF010372">
    <property type="entry name" value="PaiB"/>
    <property type="match status" value="1"/>
</dbReference>
<dbReference type="Gene3D" id="2.30.110.10">
    <property type="entry name" value="Electron Transport, Fmn-binding Protein, Chain A"/>
    <property type="match status" value="1"/>
</dbReference>
<evidence type="ECO:0000313" key="1">
    <source>
        <dbReference type="EMBL" id="MCV2863158.1"/>
    </source>
</evidence>
<protein>
    <submittedName>
        <fullName evidence="1">FMN-binding negative transcriptional regulator</fullName>
    </submittedName>
</protein>
<gene>
    <name evidence="1" type="ORF">OE647_00230</name>
</gene>
<dbReference type="EMBL" id="JAOWLA010000001">
    <property type="protein sequence ID" value="MCV2863158.1"/>
    <property type="molecule type" value="Genomic_DNA"/>
</dbReference>
<sequence length="204" mass="21885">MHPNPVYRQETAERNLAFARDRGFGALAVNGPDGPLLSHVPFVLGDGFAEMHLVRSNPIARALGAPVPALLAVSGPDGYVSPDWYGLADQVPTWNYVAVHLRGTLHLLTGDALRGHLDRLSATFENRIAGKAPWLVDKVDGEALDRLMRMIVPCRFDIASIEGTWKLGQNKPGSARTGAAEGMEAAGIGAEVSVLARLMRESLA</sequence>
<organism evidence="1 2">
    <name type="scientific">Albidovulum sediminicola</name>
    <dbReference type="NCBI Taxonomy" id="2984331"/>
    <lineage>
        <taxon>Bacteria</taxon>
        <taxon>Pseudomonadati</taxon>
        <taxon>Pseudomonadota</taxon>
        <taxon>Alphaproteobacteria</taxon>
        <taxon>Rhodobacterales</taxon>
        <taxon>Paracoccaceae</taxon>
        <taxon>Albidovulum</taxon>
    </lineage>
</organism>
<evidence type="ECO:0000313" key="2">
    <source>
        <dbReference type="Proteomes" id="UP001652503"/>
    </source>
</evidence>
<accession>A0ABT2YWA5</accession>
<dbReference type="InterPro" id="IPR012349">
    <property type="entry name" value="Split_barrel_FMN-bd"/>
</dbReference>
<name>A0ABT2YWA5_9RHOB</name>
<dbReference type="RefSeq" id="WP_263719575.1">
    <property type="nucleotide sequence ID" value="NZ_JAOWLA010000001.1"/>
</dbReference>
<reference evidence="1 2" key="1">
    <citation type="submission" date="2022-10" db="EMBL/GenBank/DDBJ databases">
        <title>Defluviimonas sp. nov., isolated from ocean surface water.</title>
        <authorList>
            <person name="He W."/>
            <person name="Wang L."/>
            <person name="Zhang D.-F."/>
        </authorList>
    </citation>
    <scope>NUCLEOTIDE SEQUENCE [LARGE SCALE GENOMIC DNA]</scope>
    <source>
        <strain evidence="1 2">WL0075</strain>
    </source>
</reference>
<dbReference type="Pfam" id="PF04299">
    <property type="entry name" value="FMN_bind_2"/>
    <property type="match status" value="1"/>
</dbReference>
<dbReference type="Proteomes" id="UP001652503">
    <property type="component" value="Unassembled WGS sequence"/>
</dbReference>
<comment type="caution">
    <text evidence="1">The sequence shown here is derived from an EMBL/GenBank/DDBJ whole genome shotgun (WGS) entry which is preliminary data.</text>
</comment>
<dbReference type="SUPFAM" id="SSF50475">
    <property type="entry name" value="FMN-binding split barrel"/>
    <property type="match status" value="1"/>
</dbReference>
<dbReference type="InterPro" id="IPR007396">
    <property type="entry name" value="TR_PAI2-type"/>
</dbReference>
<proteinExistence type="predicted"/>
<dbReference type="PANTHER" id="PTHR35802">
    <property type="entry name" value="PROTEASE SYNTHASE AND SPORULATION PROTEIN PAI 2"/>
    <property type="match status" value="1"/>
</dbReference>